<feature type="transmembrane region" description="Helical" evidence="1">
    <location>
        <begin position="56"/>
        <end position="73"/>
    </location>
</feature>
<gene>
    <name evidence="2" type="ORF">COT69_03015</name>
</gene>
<accession>A0A2H0WJ18</accession>
<evidence type="ECO:0000313" key="2">
    <source>
        <dbReference type="EMBL" id="PIS12631.1"/>
    </source>
</evidence>
<dbReference type="Proteomes" id="UP000230787">
    <property type="component" value="Unassembled WGS sequence"/>
</dbReference>
<keyword evidence="1" id="KW-0812">Transmembrane</keyword>
<evidence type="ECO:0008006" key="4">
    <source>
        <dbReference type="Google" id="ProtNLM"/>
    </source>
</evidence>
<dbReference type="InterPro" id="IPR021682">
    <property type="entry name" value="DUF2933"/>
</dbReference>
<protein>
    <recommendedName>
        <fullName evidence="4">DUF2933 domain-containing protein</fullName>
    </recommendedName>
</protein>
<keyword evidence="1" id="KW-0472">Membrane</keyword>
<dbReference type="Pfam" id="PF11666">
    <property type="entry name" value="DUF2933"/>
    <property type="match status" value="1"/>
</dbReference>
<keyword evidence="1" id="KW-1133">Transmembrane helix</keyword>
<feature type="non-terminal residue" evidence="2">
    <location>
        <position position="135"/>
    </location>
</feature>
<sequence length="135" mass="16452">MLKNVWQKIRTWLRQNLDFSLRSKLKQNRLLLMILCCLILIVLIINFNALFKKSNYWIWLVFLLCPLMHIFMMKGHKHDESCNHKMDNKLYQCPKCGLEYQEKAWAEKCEKWCRKHKSCNLEITKHALKNERLKN</sequence>
<dbReference type="AlphaFoldDB" id="A0A2H0WJ18"/>
<reference evidence="3" key="1">
    <citation type="submission" date="2017-09" db="EMBL/GenBank/DDBJ databases">
        <title>Depth-based differentiation of microbial function through sediment-hosted aquifers and enrichment of novel symbionts in the deep terrestrial subsurface.</title>
        <authorList>
            <person name="Probst A.J."/>
            <person name="Ladd B."/>
            <person name="Jarett J.K."/>
            <person name="Geller-Mcgrath D.E."/>
            <person name="Sieber C.M.K."/>
            <person name="Emerson J.B."/>
            <person name="Anantharaman K."/>
            <person name="Thomas B.C."/>
            <person name="Malmstrom R."/>
            <person name="Stieglmeier M."/>
            <person name="Klingl A."/>
            <person name="Woyke T."/>
            <person name="Ryan C.M."/>
            <person name="Banfield J.F."/>
        </authorList>
    </citation>
    <scope>NUCLEOTIDE SEQUENCE [LARGE SCALE GENOMIC DNA]</scope>
</reference>
<evidence type="ECO:0000313" key="3">
    <source>
        <dbReference type="Proteomes" id="UP000230787"/>
    </source>
</evidence>
<name>A0A2H0WJ18_UNCKA</name>
<proteinExistence type="predicted"/>
<comment type="caution">
    <text evidence="2">The sequence shown here is derived from an EMBL/GenBank/DDBJ whole genome shotgun (WGS) entry which is preliminary data.</text>
</comment>
<feature type="transmembrane region" description="Helical" evidence="1">
    <location>
        <begin position="30"/>
        <end position="50"/>
    </location>
</feature>
<evidence type="ECO:0000256" key="1">
    <source>
        <dbReference type="SAM" id="Phobius"/>
    </source>
</evidence>
<dbReference type="EMBL" id="PEZN01000042">
    <property type="protein sequence ID" value="PIS12631.1"/>
    <property type="molecule type" value="Genomic_DNA"/>
</dbReference>
<organism evidence="2 3">
    <name type="scientific">candidate division WWE3 bacterium CG09_land_8_20_14_0_10_39_24</name>
    <dbReference type="NCBI Taxonomy" id="1975088"/>
    <lineage>
        <taxon>Bacteria</taxon>
        <taxon>Katanobacteria</taxon>
    </lineage>
</organism>